<dbReference type="PRINTS" id="PR00032">
    <property type="entry name" value="HTHARAC"/>
</dbReference>
<dbReference type="InterPro" id="IPR020449">
    <property type="entry name" value="Tscrpt_reg_AraC-type_HTH"/>
</dbReference>
<dbReference type="InterPro" id="IPR011256">
    <property type="entry name" value="Reg_factor_effector_dom_sf"/>
</dbReference>
<dbReference type="InterPro" id="IPR010499">
    <property type="entry name" value="AraC_E-bd"/>
</dbReference>
<keyword evidence="2" id="KW-0238">DNA-binding</keyword>
<dbReference type="GO" id="GO:0043565">
    <property type="term" value="F:sequence-specific DNA binding"/>
    <property type="evidence" value="ECO:0007669"/>
    <property type="project" value="InterPro"/>
</dbReference>
<dbReference type="InterPro" id="IPR029442">
    <property type="entry name" value="GyrI-like"/>
</dbReference>
<feature type="domain" description="HTH araC/xylS-type" evidence="4">
    <location>
        <begin position="10"/>
        <end position="109"/>
    </location>
</feature>
<dbReference type="EMBL" id="LT575490">
    <property type="protein sequence ID" value="SAY44880.1"/>
    <property type="molecule type" value="Genomic_DNA"/>
</dbReference>
<keyword evidence="3" id="KW-0804">Transcription</keyword>
<dbReference type="RefSeq" id="WP_225529543.1">
    <property type="nucleotide sequence ID" value="NZ_JAFFPY010000009.1"/>
</dbReference>
<evidence type="ECO:0000313" key="5">
    <source>
        <dbReference type="EMBL" id="SAY44880.1"/>
    </source>
</evidence>
<proteinExistence type="predicted"/>
<dbReference type="InterPro" id="IPR050908">
    <property type="entry name" value="SmbC-like"/>
</dbReference>
<dbReference type="Pfam" id="PF06445">
    <property type="entry name" value="GyrI-like"/>
    <property type="match status" value="1"/>
</dbReference>
<dbReference type="InterPro" id="IPR018060">
    <property type="entry name" value="HTH_AraC"/>
</dbReference>
<protein>
    <submittedName>
        <fullName evidence="5">Right origin-binding protein</fullName>
    </submittedName>
</protein>
<dbReference type="SUPFAM" id="SSF46689">
    <property type="entry name" value="Homeodomain-like"/>
    <property type="match status" value="2"/>
</dbReference>
<evidence type="ECO:0000259" key="4">
    <source>
        <dbReference type="PROSITE" id="PS01124"/>
    </source>
</evidence>
<reference evidence="5" key="1">
    <citation type="submission" date="2016-05" db="EMBL/GenBank/DDBJ databases">
        <authorList>
            <person name="Cock P.J.A."/>
            <person name="Cock P.J.A."/>
        </authorList>
    </citation>
    <scope>NUCLEOTIDE SEQUENCE</scope>
    <source>
        <strain evidence="5">PWN146_assembly</strain>
    </source>
</reference>
<evidence type="ECO:0000256" key="1">
    <source>
        <dbReference type="ARBA" id="ARBA00023015"/>
    </source>
</evidence>
<dbReference type="SMART" id="SM00871">
    <property type="entry name" value="AraC_E_bind"/>
    <property type="match status" value="1"/>
</dbReference>
<dbReference type="PANTHER" id="PTHR40055:SF1">
    <property type="entry name" value="TRANSCRIPTIONAL REGULATOR YGIV-RELATED"/>
    <property type="match status" value="1"/>
</dbReference>
<evidence type="ECO:0000256" key="3">
    <source>
        <dbReference type="ARBA" id="ARBA00023163"/>
    </source>
</evidence>
<dbReference type="Gene3D" id="1.10.10.60">
    <property type="entry name" value="Homeodomain-like"/>
    <property type="match status" value="2"/>
</dbReference>
<evidence type="ECO:0000256" key="2">
    <source>
        <dbReference type="ARBA" id="ARBA00023125"/>
    </source>
</evidence>
<dbReference type="InterPro" id="IPR018062">
    <property type="entry name" value="HTH_AraC-typ_CS"/>
</dbReference>
<dbReference type="GO" id="GO:0003700">
    <property type="term" value="F:DNA-binding transcription factor activity"/>
    <property type="evidence" value="ECO:0007669"/>
    <property type="project" value="InterPro"/>
</dbReference>
<dbReference type="PANTHER" id="PTHR40055">
    <property type="entry name" value="TRANSCRIPTIONAL REGULATOR YGIV-RELATED"/>
    <property type="match status" value="1"/>
</dbReference>
<organism evidence="5">
    <name type="scientific">Serratia marcescens</name>
    <dbReference type="NCBI Taxonomy" id="615"/>
    <lineage>
        <taxon>Bacteria</taxon>
        <taxon>Pseudomonadati</taxon>
        <taxon>Pseudomonadota</taxon>
        <taxon>Gammaproteobacteria</taxon>
        <taxon>Enterobacterales</taxon>
        <taxon>Yersiniaceae</taxon>
        <taxon>Serratia</taxon>
    </lineage>
</organism>
<dbReference type="PROSITE" id="PS00041">
    <property type="entry name" value="HTH_ARAC_FAMILY_1"/>
    <property type="match status" value="1"/>
</dbReference>
<gene>
    <name evidence="5" type="primary">rob_5</name>
    <name evidence="5" type="ORF">PWN146_03599</name>
</gene>
<dbReference type="SMART" id="SM00342">
    <property type="entry name" value="HTH_ARAC"/>
    <property type="match status" value="1"/>
</dbReference>
<dbReference type="InterPro" id="IPR009057">
    <property type="entry name" value="Homeodomain-like_sf"/>
</dbReference>
<name>A0A1C3HIJ2_SERMA</name>
<dbReference type="SUPFAM" id="SSF55136">
    <property type="entry name" value="Probable bacterial effector-binding domain"/>
    <property type="match status" value="1"/>
</dbReference>
<sequence length="285" mass="33011">MTQTYAKRFAQVFDYIDRHLDEALTVEKLSEVAHFSRFHFQRQFSAYCGISVWRYIQWMRLKRASYRLAYNPLEPVIDIALDAGFQNPESFSRAFKQAFSQTPSQFRKQPAWIDWQQRFPEPKHKRKQPMKVDIVDFPATPVAMIEHSGPPALVNETAARFIEWRKTSGLSPVRSSRTYGIAPHDPAITEAQDFHFFICGEITAPIPEDNAFGVVNGTLPAGRCAVLRHHGSLDGLSESAHYLYREWLPASGEELRDFPLYFHYHNFVHEVAEYELVTDLYLPLK</sequence>
<dbReference type="Pfam" id="PF12833">
    <property type="entry name" value="HTH_18"/>
    <property type="match status" value="1"/>
</dbReference>
<dbReference type="PROSITE" id="PS01124">
    <property type="entry name" value="HTH_ARAC_FAMILY_2"/>
    <property type="match status" value="1"/>
</dbReference>
<dbReference type="AlphaFoldDB" id="A0A1C3HIJ2"/>
<keyword evidence="1" id="KW-0805">Transcription regulation</keyword>
<dbReference type="Gene3D" id="3.20.80.10">
    <property type="entry name" value="Regulatory factor, effector binding domain"/>
    <property type="match status" value="1"/>
</dbReference>
<accession>A0A1C3HIJ2</accession>